<dbReference type="Proteomes" id="UP000007819">
    <property type="component" value="Chromosome A1"/>
</dbReference>
<dbReference type="RefSeq" id="XP_016660505.1">
    <property type="nucleotide sequence ID" value="XM_016805016.1"/>
</dbReference>
<reference evidence="3" key="1">
    <citation type="submission" date="2010-06" db="EMBL/GenBank/DDBJ databases">
        <authorList>
            <person name="Jiang H."/>
            <person name="Abraham K."/>
            <person name="Ali S."/>
            <person name="Alsbrooks S.L."/>
            <person name="Anim B.N."/>
            <person name="Anosike U.S."/>
            <person name="Attaway T."/>
            <person name="Bandaranaike D.P."/>
            <person name="Battles P.K."/>
            <person name="Bell S.N."/>
            <person name="Bell A.V."/>
            <person name="Beltran B."/>
            <person name="Bickham C."/>
            <person name="Bustamante Y."/>
            <person name="Caleb T."/>
            <person name="Canada A."/>
            <person name="Cardenas V."/>
            <person name="Carter K."/>
            <person name="Chacko J."/>
            <person name="Chandrabose M.N."/>
            <person name="Chavez D."/>
            <person name="Chavez A."/>
            <person name="Chen L."/>
            <person name="Chu H.-S."/>
            <person name="Claassen K.J."/>
            <person name="Cockrell R."/>
            <person name="Collins M."/>
            <person name="Cooper J.A."/>
            <person name="Cree A."/>
            <person name="Curry S.M."/>
            <person name="Da Y."/>
            <person name="Dao M.D."/>
            <person name="Das B."/>
            <person name="Davila M.-L."/>
            <person name="Davy-Carroll L."/>
            <person name="Denson S."/>
            <person name="Dinh H."/>
            <person name="Ebong V.E."/>
            <person name="Edwards J.R."/>
            <person name="Egan A."/>
            <person name="El-Daye J."/>
            <person name="Escobedo L."/>
            <person name="Fernandez S."/>
            <person name="Fernando P.R."/>
            <person name="Flagg N."/>
            <person name="Forbes L.D."/>
            <person name="Fowler R.G."/>
            <person name="Fu Q."/>
            <person name="Gabisi R.A."/>
            <person name="Ganer J."/>
            <person name="Garbino Pronczuk A."/>
            <person name="Garcia R.M."/>
            <person name="Garner T."/>
            <person name="Garrett T.E."/>
            <person name="Gonzalez D.A."/>
            <person name="Hamid H."/>
            <person name="Hawkins E.S."/>
            <person name="Hirani K."/>
            <person name="Hogues M.E."/>
            <person name="Hollins B."/>
            <person name="Hsiao C.-H."/>
            <person name="Jabil R."/>
            <person name="James M.L."/>
            <person name="Jhangiani S.N."/>
            <person name="Johnson B."/>
            <person name="Johnson Q."/>
            <person name="Joshi V."/>
            <person name="Kalu J.B."/>
            <person name="Kam C."/>
            <person name="Kashfia A."/>
            <person name="Keebler J."/>
            <person name="Kisamo H."/>
            <person name="Kovar C.L."/>
            <person name="Lago L.A."/>
            <person name="Lai C.-Y."/>
            <person name="Laidlaw J."/>
            <person name="Lara F."/>
            <person name="Le T.-K."/>
            <person name="Lee S.L."/>
            <person name="Legall F.H."/>
            <person name="Lemon S.J."/>
            <person name="Lewis L.R."/>
            <person name="Li B."/>
            <person name="Liu Y."/>
            <person name="Liu Y.-S."/>
            <person name="Lopez J."/>
            <person name="Lozado R.J."/>
            <person name="Lu J."/>
            <person name="Madu R.C."/>
            <person name="Maheshwari M."/>
            <person name="Maheshwari R."/>
            <person name="Malloy K."/>
            <person name="Martinez E."/>
            <person name="Mathew T."/>
            <person name="Mercado I.C."/>
            <person name="Mercado C."/>
            <person name="Meyer B."/>
            <person name="Montgomery K."/>
            <person name="Morgan M.B."/>
            <person name="Munidasa M."/>
            <person name="Nazareth L.V."/>
            <person name="Nelson J."/>
            <person name="Ng B.M."/>
            <person name="Nguyen N.B."/>
            <person name="Nguyen P.Q."/>
            <person name="Nguyen T."/>
            <person name="Obregon M."/>
            <person name="Okwuonu G.O."/>
            <person name="Onwere C.G."/>
            <person name="Orozco G."/>
            <person name="Parra A."/>
            <person name="Patel S."/>
            <person name="Patil S."/>
            <person name="Perez A."/>
            <person name="Perez Y."/>
            <person name="Pham C."/>
            <person name="Primus E.L."/>
            <person name="Pu L.-L."/>
            <person name="Puazo M."/>
            <person name="Qin X."/>
            <person name="Quiroz J.B."/>
            <person name="Reese J."/>
            <person name="Richards S."/>
            <person name="Rives C.M."/>
            <person name="Robberts R."/>
            <person name="Ruiz S.J."/>
            <person name="Ruiz M.J."/>
            <person name="Santibanez J."/>
            <person name="Schneider B.W."/>
            <person name="Sisson I."/>
            <person name="Smith M."/>
            <person name="Sodergren E."/>
            <person name="Song X.-Z."/>
            <person name="Song B.B."/>
            <person name="Summersgill H."/>
            <person name="Thelus R."/>
            <person name="Thornton R.D."/>
            <person name="Trejos Z.Y."/>
            <person name="Usmani K."/>
            <person name="Vattathil S."/>
            <person name="Villasana D."/>
            <person name="Walker D.L."/>
            <person name="Wang S."/>
            <person name="Wang K."/>
            <person name="White C.S."/>
            <person name="Williams A.C."/>
            <person name="Williamson J."/>
            <person name="Wilson K."/>
            <person name="Woghiren I.O."/>
            <person name="Woodworth J.R."/>
            <person name="Worley K.C."/>
            <person name="Wright R.A."/>
            <person name="Wu W."/>
            <person name="Young L."/>
            <person name="Zhang L."/>
            <person name="Zhang J."/>
            <person name="Zhu Y."/>
            <person name="Muzny D.M."/>
            <person name="Weinstock G."/>
            <person name="Gibbs R.A."/>
        </authorList>
    </citation>
    <scope>NUCLEOTIDE SEQUENCE [LARGE SCALE GENOMIC DNA]</scope>
    <source>
        <strain evidence="3">LSR1</strain>
    </source>
</reference>
<evidence type="ECO:0000256" key="1">
    <source>
        <dbReference type="SAM" id="MobiDB-lite"/>
    </source>
</evidence>
<dbReference type="GeneID" id="107883942"/>
<name>A0A8R2H8D7_ACYPI</name>
<reference evidence="2" key="2">
    <citation type="submission" date="2022-06" db="UniProtKB">
        <authorList>
            <consortium name="EnsemblMetazoa"/>
        </authorList>
    </citation>
    <scope>IDENTIFICATION</scope>
</reference>
<feature type="region of interest" description="Disordered" evidence="1">
    <location>
        <begin position="102"/>
        <end position="132"/>
    </location>
</feature>
<dbReference type="PANTHER" id="PTHR33053">
    <property type="entry name" value="PROTEIN, PUTATIVE-RELATED"/>
    <property type="match status" value="1"/>
</dbReference>
<accession>A0A8R2H8D7</accession>
<sequence>MNTPSSKKSSFRKKWVLAVFPESKDYSVIPINWLVDKEKLAEGAIKFCRWPLTRVTSNELKDAVDPEPLWETYRVKVVGRSKTYDNFSKAWHQKFIEESSATENEEITKKKEKKSYDSDSDESNNEGNSGFYIEEKSKSPCVDLQTVNSCPSVYNMLLPMLPSNILTQIDDYSENVEATTTNSSMTHSNTTVSELQITTNLKKKHIASISKRHFKRILKNEKEKCVIQVEKQKMTENINISNTFIADIPIFNSNHGIFDNTSEMVGNNLLNLSKDLSGSQTLNVTQNTLNSCIENISENSNTNLLDKLRHWVLEYKISHNSCNSLLNIMRSEGLKVPKDVRTLMRTPKTHEICNMTNGTYIHLGFENMLIPVLELYHNNVGIFDNNLKIGINIDGLPLVKSSKSQIWPILVSILNFKELHTNVFPIGIFHGYQKPQSVEEFFNPFVSDILKVLKDGLYVCGKLLNVEISNIVCDAPAKSFLLNVKSHNAYFGCTSCVEEGTYLQNRISFLGTESKLRTDESFRKQFDDDYHKGDSPLLNLPINITEVVCLDYMHNVCLGVTKRLIEFWVRGKKDIRLADEKKRQINNELIKLRTYMPSEFARLPRSIDDIEYFKATELRNFVMYTGAFVLQGKLKKAFYNHFMLLVFAVRILACAETCQTLNDIASQLLKKFVTDYATLYGQHLISYNCHSLIHLPMFSMIHGPLDSFSAFRYENYLQYIKKSLKSTKYPLQEILNRIVEKQKTDNSKFDLYPQLPHLSKEIHQHSLSVLELSDTVYRKYSLIRTNTTIDTLKEKDKYFMLDDNALVSMVNIVKSKDNSVKFFVKKYLNCKEFCNGPVISSVIIGMYKIKTDEISDIYCVNEKNLKHKCLCVSVGNNLAIMITLCHEINM</sequence>
<evidence type="ECO:0008006" key="4">
    <source>
        <dbReference type="Google" id="ProtNLM"/>
    </source>
</evidence>
<proteinExistence type="predicted"/>
<dbReference type="AlphaFoldDB" id="A0A8R2H8D7"/>
<evidence type="ECO:0000313" key="3">
    <source>
        <dbReference type="Proteomes" id="UP000007819"/>
    </source>
</evidence>
<dbReference type="OrthoDB" id="6611890at2759"/>
<keyword evidence="3" id="KW-1185">Reference proteome</keyword>
<protein>
    <recommendedName>
        <fullName evidence="4">DUF4806 domain-containing protein</fullName>
    </recommendedName>
</protein>
<dbReference type="EnsemblMetazoa" id="XM_016805016.2">
    <property type="protein sequence ID" value="XP_016660505.1"/>
    <property type="gene ID" value="LOC107883942"/>
</dbReference>
<organism evidence="2 3">
    <name type="scientific">Acyrthosiphon pisum</name>
    <name type="common">Pea aphid</name>
    <dbReference type="NCBI Taxonomy" id="7029"/>
    <lineage>
        <taxon>Eukaryota</taxon>
        <taxon>Metazoa</taxon>
        <taxon>Ecdysozoa</taxon>
        <taxon>Arthropoda</taxon>
        <taxon>Hexapoda</taxon>
        <taxon>Insecta</taxon>
        <taxon>Pterygota</taxon>
        <taxon>Neoptera</taxon>
        <taxon>Paraneoptera</taxon>
        <taxon>Hemiptera</taxon>
        <taxon>Sternorrhyncha</taxon>
        <taxon>Aphidomorpha</taxon>
        <taxon>Aphidoidea</taxon>
        <taxon>Aphididae</taxon>
        <taxon>Macrosiphini</taxon>
        <taxon>Acyrthosiphon</taxon>
    </lineage>
</organism>
<evidence type="ECO:0000313" key="2">
    <source>
        <dbReference type="EnsemblMetazoa" id="XP_016660505.1"/>
    </source>
</evidence>
<dbReference type="KEGG" id="api:107883942"/>
<feature type="compositionally biased region" description="Basic and acidic residues" evidence="1">
    <location>
        <begin position="106"/>
        <end position="117"/>
    </location>
</feature>